<dbReference type="PANTHER" id="PTHR41339">
    <property type="entry name" value="LIPL48"/>
    <property type="match status" value="1"/>
</dbReference>
<dbReference type="OrthoDB" id="237393at2"/>
<feature type="region of interest" description="Disordered" evidence="1">
    <location>
        <begin position="24"/>
        <end position="44"/>
    </location>
</feature>
<evidence type="ECO:0008006" key="5">
    <source>
        <dbReference type="Google" id="ProtNLM"/>
    </source>
</evidence>
<comment type="caution">
    <text evidence="3">The sequence shown here is derived from an EMBL/GenBank/DDBJ whole genome shotgun (WGS) entry which is preliminary data.</text>
</comment>
<evidence type="ECO:0000256" key="1">
    <source>
        <dbReference type="SAM" id="MobiDB-lite"/>
    </source>
</evidence>
<gene>
    <name evidence="3" type="ORF">C8D93_101184</name>
</gene>
<feature type="compositionally biased region" description="Pro residues" evidence="1">
    <location>
        <begin position="32"/>
        <end position="44"/>
    </location>
</feature>
<dbReference type="AlphaFoldDB" id="A0A318EEA8"/>
<evidence type="ECO:0000256" key="2">
    <source>
        <dbReference type="SAM" id="SignalP"/>
    </source>
</evidence>
<keyword evidence="4" id="KW-1185">Reference proteome</keyword>
<reference evidence="3 4" key="1">
    <citation type="submission" date="2018-04" db="EMBL/GenBank/DDBJ databases">
        <title>Genomic Encyclopedia of Type Strains, Phase IV (KMG-IV): sequencing the most valuable type-strain genomes for metagenomic binning, comparative biology and taxonomic classification.</title>
        <authorList>
            <person name="Goeker M."/>
        </authorList>
    </citation>
    <scope>NUCLEOTIDE SEQUENCE [LARGE SCALE GENOMIC DNA]</scope>
    <source>
        <strain evidence="3 4">DSM 104150</strain>
    </source>
</reference>
<protein>
    <recommendedName>
        <fullName evidence="5">Lipoprotein</fullName>
    </recommendedName>
</protein>
<keyword evidence="2" id="KW-0732">Signal</keyword>
<dbReference type="RefSeq" id="WP_110263288.1">
    <property type="nucleotide sequence ID" value="NZ_CAKZQT010000031.1"/>
</dbReference>
<dbReference type="Proteomes" id="UP000248330">
    <property type="component" value="Unassembled WGS sequence"/>
</dbReference>
<sequence length="913" mass="93876">MKRENLLGLICSASVLLAACGGGGGGGGGDPTPTPTPTATPPPTEPDFVSCAGNTCTISGDVDEDYTMVASRSWILDDVVRVGAGNVSATTQAAVDAIKAAGVTLTIEPGTNIKATDDASLLVTRGSKINANGTAAAPITFSSLDDGFDGEGEWGGVVIQGFAPQFGQGNSGACSEATGFCNVQGEGGDFIGVYGGTDAADDSGVFRYVRIAEGGLIAGPNNEVNGLTLQGVGHGTTIEYVQVHANLDDGVEWFGGTVNARYLVLTSNDDDDLDYDEGYQGNVQYVIVRKNPTKLGPTGSNDPRMIEANSSDADYTPQTNAVLANITAIGSQVSKGEPGFRLRGAVQSTIYNTALVDVTQQCVRIDNADTDGDGTTDVDSVIGLVNVIGDCDAGFYRGSNVANPETNVQDTTVTLDDAYAVTQAAAQLGAPANIVPVANGSSFTFDQTDYIGAVEPGTAANEAWWAGWTLPGTLTEADEEEPAAADFVSCTATVCTMTGDVTEDYVMVASRQWIIDDVVRVGAGNVSATTQAQVDAIKAAGVTLTIRPGVDIRATNDASLLVTRGSKLIAAGTAAAPITFSSLDDGFDGEGEWGGVVIQGFAPQFGQGNTGACSLATGFCNVQGEGGDFIGVYGGDDPADNSGIIRYVRIAEGGLIAGPNNEVNGLTLQGVGHGTQLEFVQVHANLDDGVEWFGGTVNARYLVLTSNDDDDLDYDEGYQGNVQYVIIRKNPTKADPSGSNDPRMIEANSSDADYTPQTNAALANITAIGAEVSDGEPGFRLRGAVTTTIYNTALANVAQQCVRIDNADTDGDGTADVNSVIGMVNVIGDCDAGFYRNNIVADPDTNTATGTVTIDAAYAVTEAAAQLGAAPQMSPVNNGSSFTFDPTDYIGAVEPGTAAGQAWWAGWTLPGTL</sequence>
<organism evidence="3 4">
    <name type="scientific">Sinimarinibacterium flocculans</name>
    <dbReference type="NCBI Taxonomy" id="985250"/>
    <lineage>
        <taxon>Bacteria</taxon>
        <taxon>Pseudomonadati</taxon>
        <taxon>Pseudomonadota</taxon>
        <taxon>Gammaproteobacteria</taxon>
        <taxon>Nevskiales</taxon>
        <taxon>Nevskiaceae</taxon>
        <taxon>Sinimarinibacterium</taxon>
    </lineage>
</organism>
<feature type="chain" id="PRO_5016316179" description="Lipoprotein" evidence="2">
    <location>
        <begin position="19"/>
        <end position="913"/>
    </location>
</feature>
<dbReference type="PROSITE" id="PS51257">
    <property type="entry name" value="PROKAR_LIPOPROTEIN"/>
    <property type="match status" value="1"/>
</dbReference>
<proteinExistence type="predicted"/>
<evidence type="ECO:0000313" key="4">
    <source>
        <dbReference type="Proteomes" id="UP000248330"/>
    </source>
</evidence>
<dbReference type="EMBL" id="QICN01000001">
    <property type="protein sequence ID" value="PXV71143.1"/>
    <property type="molecule type" value="Genomic_DNA"/>
</dbReference>
<accession>A0A318EEA8</accession>
<dbReference type="PANTHER" id="PTHR41339:SF1">
    <property type="entry name" value="SECRETED PROTEIN"/>
    <property type="match status" value="1"/>
</dbReference>
<evidence type="ECO:0000313" key="3">
    <source>
        <dbReference type="EMBL" id="PXV71143.1"/>
    </source>
</evidence>
<name>A0A318EEA8_9GAMM</name>
<feature type="signal peptide" evidence="2">
    <location>
        <begin position="1"/>
        <end position="18"/>
    </location>
</feature>